<proteinExistence type="predicted"/>
<keyword evidence="1" id="KW-0732">Signal</keyword>
<gene>
    <name evidence="2" type="ORF">SOCE26_101950</name>
</gene>
<dbReference type="AlphaFoldDB" id="A0A2L0FAR9"/>
<evidence type="ECO:0000313" key="2">
    <source>
        <dbReference type="EMBL" id="AUX48654.1"/>
    </source>
</evidence>
<feature type="chain" id="PRO_5014636349" description="Secreted protein" evidence="1">
    <location>
        <begin position="23"/>
        <end position="290"/>
    </location>
</feature>
<protein>
    <recommendedName>
        <fullName evidence="4">Secreted protein</fullName>
    </recommendedName>
</protein>
<accession>A0A2L0FAR9</accession>
<feature type="signal peptide" evidence="1">
    <location>
        <begin position="1"/>
        <end position="22"/>
    </location>
</feature>
<reference evidence="2 3" key="1">
    <citation type="submission" date="2015-09" db="EMBL/GenBank/DDBJ databases">
        <title>Sorangium comparison.</title>
        <authorList>
            <person name="Zaburannyi N."/>
            <person name="Bunk B."/>
            <person name="Overmann J."/>
            <person name="Mueller R."/>
        </authorList>
    </citation>
    <scope>NUCLEOTIDE SEQUENCE [LARGE SCALE GENOMIC DNA]</scope>
    <source>
        <strain evidence="2 3">So ce26</strain>
    </source>
</reference>
<sequence>MKRRIHSLCSSMFLLISLPGCGGGDGYPPESDTIEGEVEAAESALLNPNALDPHALDPRAIDPDALSAGALAPNRLEESGLAESALRALRDPGEAGRLSRHLLRYIVGCALSASQSLRFSWRDALGAPHEEIYRGLIGLAPSWTQEPLNAVRQQWVSACVASRVNASGVSVTISSRAAHAALRSPDAPEVERYPDEEGAFWGNLFTNPPRLFACYNNSNVENSRTHGRDCAAGRPGSAGGSSECANIHIVGSCDLACDALDVSSGSGRGYRSGCGDPDAPSSAVITTFLP</sequence>
<name>A0A2L0FAR9_SORCE</name>
<evidence type="ECO:0000256" key="1">
    <source>
        <dbReference type="SAM" id="SignalP"/>
    </source>
</evidence>
<dbReference type="Proteomes" id="UP000238348">
    <property type="component" value="Chromosome"/>
</dbReference>
<evidence type="ECO:0000313" key="3">
    <source>
        <dbReference type="Proteomes" id="UP000238348"/>
    </source>
</evidence>
<organism evidence="2 3">
    <name type="scientific">Sorangium cellulosum</name>
    <name type="common">Polyangium cellulosum</name>
    <dbReference type="NCBI Taxonomy" id="56"/>
    <lineage>
        <taxon>Bacteria</taxon>
        <taxon>Pseudomonadati</taxon>
        <taxon>Myxococcota</taxon>
        <taxon>Polyangia</taxon>
        <taxon>Polyangiales</taxon>
        <taxon>Polyangiaceae</taxon>
        <taxon>Sorangium</taxon>
    </lineage>
</organism>
<dbReference type="EMBL" id="CP012673">
    <property type="protein sequence ID" value="AUX48654.1"/>
    <property type="molecule type" value="Genomic_DNA"/>
</dbReference>
<evidence type="ECO:0008006" key="4">
    <source>
        <dbReference type="Google" id="ProtNLM"/>
    </source>
</evidence>